<evidence type="ECO:0000256" key="1">
    <source>
        <dbReference type="SAM" id="MobiDB-lite"/>
    </source>
</evidence>
<name>A0ABV1TIX6_9ACTN</name>
<feature type="domain" description="TerD" evidence="2">
    <location>
        <begin position="204"/>
        <end position="371"/>
    </location>
</feature>
<proteinExistence type="predicted"/>
<organism evidence="3 4">
    <name type="scientific">Streptomyces sp. 900105755</name>
    <dbReference type="NCBI Taxonomy" id="3154389"/>
    <lineage>
        <taxon>Bacteria</taxon>
        <taxon>Bacillati</taxon>
        <taxon>Actinomycetota</taxon>
        <taxon>Actinomycetes</taxon>
        <taxon>Kitasatosporales</taxon>
        <taxon>Streptomycetaceae</taxon>
        <taxon>Streptomyces</taxon>
    </lineage>
</organism>
<dbReference type="RefSeq" id="WP_351958557.1">
    <property type="nucleotide sequence ID" value="NZ_JBEOZM010000009.1"/>
</dbReference>
<dbReference type="InterPro" id="IPR051324">
    <property type="entry name" value="Stress/Tellurium_Resist"/>
</dbReference>
<evidence type="ECO:0000259" key="2">
    <source>
        <dbReference type="Pfam" id="PF02342"/>
    </source>
</evidence>
<gene>
    <name evidence="3" type="ORF">ABT211_22200</name>
</gene>
<dbReference type="Gene3D" id="2.60.60.30">
    <property type="entry name" value="sav2460 like domains"/>
    <property type="match status" value="2"/>
</dbReference>
<accession>A0ABV1TIX6</accession>
<feature type="region of interest" description="Disordered" evidence="1">
    <location>
        <begin position="165"/>
        <end position="198"/>
    </location>
</feature>
<dbReference type="CDD" id="cd06974">
    <property type="entry name" value="TerD_like"/>
    <property type="match status" value="2"/>
</dbReference>
<dbReference type="InterPro" id="IPR003325">
    <property type="entry name" value="TerD"/>
</dbReference>
<dbReference type="PANTHER" id="PTHR32097:SF17">
    <property type="entry name" value="CAMP-BINDING PROTEIN 1-RELATED"/>
    <property type="match status" value="1"/>
</dbReference>
<comment type="caution">
    <text evidence="3">The sequence shown here is derived from an EMBL/GenBank/DDBJ whole genome shotgun (WGS) entry which is preliminary data.</text>
</comment>
<sequence length="386" mass="39913">MTPGSNIPLPVSRVAVDVAAPVRLDVSGLLLTGDGKVRSDDDFIFYNQPSGPGVTYRSGGGTAPDAITVDTAAVPPGIEKIVVTASPDAAGQTFQGVEPTATIRNADDGSVLATFTPPQLGTETALVVVEIYLRNGAWKARAVGQGYANGLAGIATDFGVTVEEPAPAPAPAPAAQPAAPAAPPVPPAPPAPGAGKINLDKGRVSLQKNQTVSLVKGGRPLLSQVKMGLGWEPAFRGKDIDLDASVIAYGPQRDHVDSCYFGKLSILGGAIKHSGDNLTGEGGGDDEVIVVDLGRIPPEVTGLVFTVNSFSGQKFTEVAKAYCRLLDAATGEELVRFDLTNAEAQTGVMMAKLIRQFSGEWDMTAMGSFVKARTVRNMVKPGAEAL</sequence>
<dbReference type="EMBL" id="JBEOZM010000009">
    <property type="protein sequence ID" value="MER6269983.1"/>
    <property type="molecule type" value="Genomic_DNA"/>
</dbReference>
<feature type="compositionally biased region" description="Pro residues" evidence="1">
    <location>
        <begin position="166"/>
        <end position="192"/>
    </location>
</feature>
<protein>
    <submittedName>
        <fullName evidence="3">TerD family protein</fullName>
    </submittedName>
</protein>
<reference evidence="3 4" key="1">
    <citation type="submission" date="2024-06" db="EMBL/GenBank/DDBJ databases">
        <title>The Natural Products Discovery Center: Release of the First 8490 Sequenced Strains for Exploring Actinobacteria Biosynthetic Diversity.</title>
        <authorList>
            <person name="Kalkreuter E."/>
            <person name="Kautsar S.A."/>
            <person name="Yang D."/>
            <person name="Bader C.D."/>
            <person name="Teijaro C.N."/>
            <person name="Fluegel L."/>
            <person name="Davis C.M."/>
            <person name="Simpson J.R."/>
            <person name="Lauterbach L."/>
            <person name="Steele A.D."/>
            <person name="Gui C."/>
            <person name="Meng S."/>
            <person name="Li G."/>
            <person name="Viehrig K."/>
            <person name="Ye F."/>
            <person name="Su P."/>
            <person name="Kiefer A.F."/>
            <person name="Nichols A."/>
            <person name="Cepeda A.J."/>
            <person name="Yan W."/>
            <person name="Fan B."/>
            <person name="Jiang Y."/>
            <person name="Adhikari A."/>
            <person name="Zheng C.-J."/>
            <person name="Schuster L."/>
            <person name="Cowan T.M."/>
            <person name="Smanski M.J."/>
            <person name="Chevrette M.G."/>
            <person name="De Carvalho L.P.S."/>
            <person name="Shen B."/>
        </authorList>
    </citation>
    <scope>NUCLEOTIDE SEQUENCE [LARGE SCALE GENOMIC DNA]</scope>
    <source>
        <strain evidence="3 4">NPDC001694</strain>
    </source>
</reference>
<evidence type="ECO:0000313" key="4">
    <source>
        <dbReference type="Proteomes" id="UP001490365"/>
    </source>
</evidence>
<dbReference type="Pfam" id="PF02342">
    <property type="entry name" value="TerD"/>
    <property type="match status" value="2"/>
</dbReference>
<dbReference type="Proteomes" id="UP001490365">
    <property type="component" value="Unassembled WGS sequence"/>
</dbReference>
<dbReference type="PANTHER" id="PTHR32097">
    <property type="entry name" value="CAMP-BINDING PROTEIN 1-RELATED"/>
    <property type="match status" value="1"/>
</dbReference>
<keyword evidence="4" id="KW-1185">Reference proteome</keyword>
<evidence type="ECO:0000313" key="3">
    <source>
        <dbReference type="EMBL" id="MER6269983.1"/>
    </source>
</evidence>
<feature type="domain" description="TerD" evidence="2">
    <location>
        <begin position="20"/>
        <end position="158"/>
    </location>
</feature>